<protein>
    <submittedName>
        <fullName evidence="1">DNA-binding protein</fullName>
    </submittedName>
</protein>
<dbReference type="Proteomes" id="UP000307720">
    <property type="component" value="Unassembled WGS sequence"/>
</dbReference>
<name>A0AC61QVE7_9FIRM</name>
<proteinExistence type="predicted"/>
<dbReference type="EMBL" id="SRZB01000069">
    <property type="protein sequence ID" value="TGX96315.1"/>
    <property type="molecule type" value="Genomic_DNA"/>
</dbReference>
<reference evidence="1" key="1">
    <citation type="submission" date="2019-04" db="EMBL/GenBank/DDBJ databases">
        <title>Microbes associate with the intestines of laboratory mice.</title>
        <authorList>
            <person name="Navarre W."/>
            <person name="Wong E."/>
            <person name="Huang K."/>
            <person name="Tropini C."/>
            <person name="Ng K."/>
            <person name="Yu B."/>
        </authorList>
    </citation>
    <scope>NUCLEOTIDE SEQUENCE</scope>
    <source>
        <strain evidence="1">NM72_1-8</strain>
    </source>
</reference>
<organism evidence="1 2">
    <name type="scientific">Hominisplanchenecus murintestinalis</name>
    <dbReference type="NCBI Taxonomy" id="2941517"/>
    <lineage>
        <taxon>Bacteria</taxon>
        <taxon>Bacillati</taxon>
        <taxon>Bacillota</taxon>
        <taxon>Clostridia</taxon>
        <taxon>Lachnospirales</taxon>
        <taxon>Lachnospiraceae</taxon>
        <taxon>Hominisplanchenecus</taxon>
    </lineage>
</organism>
<keyword evidence="1" id="KW-0238">DNA-binding</keyword>
<evidence type="ECO:0000313" key="2">
    <source>
        <dbReference type="Proteomes" id="UP000307720"/>
    </source>
</evidence>
<keyword evidence="2" id="KW-1185">Reference proteome</keyword>
<accession>A0AC61QVE7</accession>
<evidence type="ECO:0000313" key="1">
    <source>
        <dbReference type="EMBL" id="TGX96315.1"/>
    </source>
</evidence>
<sequence length="60" mass="6890">MVCPTMVTLNEASAQSGLSYDYLRKLCLQKKIVYVRAGCKYLVNLEKLVEYLNRGEKEDT</sequence>
<comment type="caution">
    <text evidence="1">The sequence shown here is derived from an EMBL/GenBank/DDBJ whole genome shotgun (WGS) entry which is preliminary data.</text>
</comment>
<gene>
    <name evidence="1" type="ORF">E5357_16540</name>
</gene>